<protein>
    <submittedName>
        <fullName evidence="2">Uncharacterized protein</fullName>
    </submittedName>
</protein>
<reference evidence="1" key="1">
    <citation type="journal article" date="2013" name="Genetics">
        <title>The draft genome and transcriptome of Panagrellus redivivus are shaped by the harsh demands of a free-living lifestyle.</title>
        <authorList>
            <person name="Srinivasan J."/>
            <person name="Dillman A.R."/>
            <person name="Macchietto M.G."/>
            <person name="Heikkinen L."/>
            <person name="Lakso M."/>
            <person name="Fracchia K.M."/>
            <person name="Antoshechkin I."/>
            <person name="Mortazavi A."/>
            <person name="Wong G."/>
            <person name="Sternberg P.W."/>
        </authorList>
    </citation>
    <scope>NUCLEOTIDE SEQUENCE [LARGE SCALE GENOMIC DNA]</scope>
    <source>
        <strain evidence="1">MT8872</strain>
    </source>
</reference>
<sequence length="116" mass="12882">MTPSPKGYVEKNAGGIVGASDLFALVVDDELPLKPWAKLQLDRPPAATLSRCCAVLAAQQETDLSEVWKFDELARTVLLGGRGLQEIVLDVYRDYCAIFIYLSQFDFIMLSKCSHE</sequence>
<dbReference type="WBParaSite" id="Pan_g10101.t1">
    <property type="protein sequence ID" value="Pan_g10101.t1"/>
    <property type="gene ID" value="Pan_g10101"/>
</dbReference>
<dbReference type="AlphaFoldDB" id="A0A7E4UL94"/>
<keyword evidence="1" id="KW-1185">Reference proteome</keyword>
<organism evidence="1 2">
    <name type="scientific">Panagrellus redivivus</name>
    <name type="common">Microworm</name>
    <dbReference type="NCBI Taxonomy" id="6233"/>
    <lineage>
        <taxon>Eukaryota</taxon>
        <taxon>Metazoa</taxon>
        <taxon>Ecdysozoa</taxon>
        <taxon>Nematoda</taxon>
        <taxon>Chromadorea</taxon>
        <taxon>Rhabditida</taxon>
        <taxon>Tylenchina</taxon>
        <taxon>Panagrolaimomorpha</taxon>
        <taxon>Panagrolaimoidea</taxon>
        <taxon>Panagrolaimidae</taxon>
        <taxon>Panagrellus</taxon>
    </lineage>
</organism>
<evidence type="ECO:0000313" key="2">
    <source>
        <dbReference type="WBParaSite" id="Pan_g10101.t1"/>
    </source>
</evidence>
<reference evidence="2" key="2">
    <citation type="submission" date="2020-10" db="UniProtKB">
        <authorList>
            <consortium name="WormBaseParasite"/>
        </authorList>
    </citation>
    <scope>IDENTIFICATION</scope>
</reference>
<name>A0A7E4UL94_PANRE</name>
<accession>A0A7E4UL94</accession>
<evidence type="ECO:0000313" key="1">
    <source>
        <dbReference type="Proteomes" id="UP000492821"/>
    </source>
</evidence>
<proteinExistence type="predicted"/>
<dbReference type="Proteomes" id="UP000492821">
    <property type="component" value="Unassembled WGS sequence"/>
</dbReference>